<name>A0A4Z2DWH0_SCHJA</name>
<feature type="non-terminal residue" evidence="1">
    <location>
        <position position="72"/>
    </location>
</feature>
<organism evidence="1 2">
    <name type="scientific">Schistosoma japonicum</name>
    <name type="common">Blood fluke</name>
    <dbReference type="NCBI Taxonomy" id="6182"/>
    <lineage>
        <taxon>Eukaryota</taxon>
        <taxon>Metazoa</taxon>
        <taxon>Spiralia</taxon>
        <taxon>Lophotrochozoa</taxon>
        <taxon>Platyhelminthes</taxon>
        <taxon>Trematoda</taxon>
        <taxon>Digenea</taxon>
        <taxon>Strigeidida</taxon>
        <taxon>Schistosomatoidea</taxon>
        <taxon>Schistosomatidae</taxon>
        <taxon>Schistosoma</taxon>
    </lineage>
</organism>
<dbReference type="Proteomes" id="UP000311919">
    <property type="component" value="Unassembled WGS sequence"/>
</dbReference>
<evidence type="ECO:0000313" key="1">
    <source>
        <dbReference type="EMBL" id="TNN20572.1"/>
    </source>
</evidence>
<dbReference type="EMBL" id="SKCS01000023">
    <property type="protein sequence ID" value="TNN20572.1"/>
    <property type="molecule type" value="Genomic_DNA"/>
</dbReference>
<protein>
    <submittedName>
        <fullName evidence="1">Uncharacterized protein</fullName>
    </submittedName>
</protein>
<feature type="non-terminal residue" evidence="1">
    <location>
        <position position="1"/>
    </location>
</feature>
<comment type="caution">
    <text evidence="1">The sequence shown here is derived from an EMBL/GenBank/DDBJ whole genome shotgun (WGS) entry which is preliminary data.</text>
</comment>
<sequence>LDRIQQMALSLSHEFYEYLTKLSELIKEQGIFYLIINRWSFPQFRCDSLTYHHHHRCRRHRRRRRFTECMDV</sequence>
<gene>
    <name evidence="1" type="ORF">EWB00_003749</name>
</gene>
<reference evidence="1 2" key="1">
    <citation type="submission" date="2019-03" db="EMBL/GenBank/DDBJ databases">
        <title>An improved genome assembly of the fluke Schistosoma japonicum.</title>
        <authorList>
            <person name="Hu W."/>
            <person name="Luo F."/>
            <person name="Yin M."/>
            <person name="Mo X."/>
            <person name="Sun C."/>
            <person name="Wu Q."/>
            <person name="Zhu B."/>
            <person name="Xiang M."/>
            <person name="Wang J."/>
            <person name="Wang Y."/>
            <person name="Zhang T."/>
            <person name="Xu B."/>
            <person name="Zheng H."/>
            <person name="Feng Z."/>
        </authorList>
    </citation>
    <scope>NUCLEOTIDE SEQUENCE [LARGE SCALE GENOMIC DNA]</scope>
    <source>
        <strain evidence="1">HuSjv2</strain>
        <tissue evidence="1">Worms</tissue>
    </source>
</reference>
<accession>A0A4Z2DWH0</accession>
<dbReference type="AlphaFoldDB" id="A0A4Z2DWH0"/>
<keyword evidence="2" id="KW-1185">Reference proteome</keyword>
<proteinExistence type="predicted"/>
<evidence type="ECO:0000313" key="2">
    <source>
        <dbReference type="Proteomes" id="UP000311919"/>
    </source>
</evidence>